<dbReference type="eggNOG" id="ENOG502RNDD">
    <property type="taxonomic scope" value="Eukaryota"/>
</dbReference>
<dbReference type="STRING" id="644358.A0A0C4DYK7"/>
<sequence>MNGYLQQRHLGLTLHLGPSDGEKLSAVTGPAGLTSDTLIELLDRPRRVLQRCDARIRRPYRGDVAEEQQFRWHGARNGGQATALLGLRTIPGWEPVRADGGADEVSVVVCYNAPRSWTNAFTVAFSGPA</sequence>
<reference evidence="2" key="4">
    <citation type="journal article" date="2015" name="G3 (Bethesda)">
        <title>Genome sequences of three phytopathogenic species of the Magnaporthaceae family of fungi.</title>
        <authorList>
            <person name="Okagaki L.H."/>
            <person name="Nunes C.C."/>
            <person name="Sailsbery J."/>
            <person name="Clay B."/>
            <person name="Brown D."/>
            <person name="John T."/>
            <person name="Oh Y."/>
            <person name="Young N."/>
            <person name="Fitzgerald M."/>
            <person name="Haas B.J."/>
            <person name="Zeng Q."/>
            <person name="Young S."/>
            <person name="Adiconis X."/>
            <person name="Fan L."/>
            <person name="Levin J.Z."/>
            <person name="Mitchell T.K."/>
            <person name="Okubara P.A."/>
            <person name="Farman M.L."/>
            <person name="Kohn L.M."/>
            <person name="Birren B."/>
            <person name="Ma L.-J."/>
            <person name="Dean R.A."/>
        </authorList>
    </citation>
    <scope>NUCLEOTIDE SEQUENCE</scope>
    <source>
        <strain evidence="2">ATCC 64411 / 73-15</strain>
    </source>
</reference>
<name>A0A0C4DYK7_MAGP6</name>
<dbReference type="AlphaFoldDB" id="A0A0C4DYK7"/>
<dbReference type="EMBL" id="GL876969">
    <property type="protein sequence ID" value="KLU86110.1"/>
    <property type="molecule type" value="Genomic_DNA"/>
</dbReference>
<dbReference type="EnsemblFungi" id="MAPG_05129T0">
    <property type="protein sequence ID" value="MAPG_05129T0"/>
    <property type="gene ID" value="MAPG_05129"/>
</dbReference>
<reference evidence="1" key="1">
    <citation type="submission" date="2010-05" db="EMBL/GenBank/DDBJ databases">
        <title>The Genome Sequence of Magnaporthe poae strain ATCC 64411.</title>
        <authorList>
            <consortium name="The Broad Institute Genome Sequencing Platform"/>
            <consortium name="Broad Institute Genome Sequencing Center for Infectious Disease"/>
            <person name="Ma L.-J."/>
            <person name="Dead R."/>
            <person name="Young S."/>
            <person name="Zeng Q."/>
            <person name="Koehrsen M."/>
            <person name="Alvarado L."/>
            <person name="Berlin A."/>
            <person name="Chapman S.B."/>
            <person name="Chen Z."/>
            <person name="Freedman E."/>
            <person name="Gellesch M."/>
            <person name="Goldberg J."/>
            <person name="Griggs A."/>
            <person name="Gujja S."/>
            <person name="Heilman E.R."/>
            <person name="Heiman D."/>
            <person name="Hepburn T."/>
            <person name="Howarth C."/>
            <person name="Jen D."/>
            <person name="Larson L."/>
            <person name="Mehta T."/>
            <person name="Neiman D."/>
            <person name="Pearson M."/>
            <person name="Roberts A."/>
            <person name="Saif S."/>
            <person name="Shea T."/>
            <person name="Shenoy N."/>
            <person name="Sisk P."/>
            <person name="Stolte C."/>
            <person name="Sykes S."/>
            <person name="Walk T."/>
            <person name="White J."/>
            <person name="Yandava C."/>
            <person name="Haas B."/>
            <person name="Nusbaum C."/>
            <person name="Birren B."/>
        </authorList>
    </citation>
    <scope>NUCLEOTIDE SEQUENCE</scope>
    <source>
        <strain evidence="1">ATCC 64411</strain>
    </source>
</reference>
<reference evidence="2" key="5">
    <citation type="submission" date="2015-06" db="UniProtKB">
        <authorList>
            <consortium name="EnsemblFungi"/>
        </authorList>
    </citation>
    <scope>IDENTIFICATION</scope>
    <source>
        <strain evidence="2">ATCC 64411</strain>
    </source>
</reference>
<organism evidence="2 3">
    <name type="scientific">Magnaporthiopsis poae (strain ATCC 64411 / 73-15)</name>
    <name type="common">Kentucky bluegrass fungus</name>
    <name type="synonym">Magnaporthe poae</name>
    <dbReference type="NCBI Taxonomy" id="644358"/>
    <lineage>
        <taxon>Eukaryota</taxon>
        <taxon>Fungi</taxon>
        <taxon>Dikarya</taxon>
        <taxon>Ascomycota</taxon>
        <taxon>Pezizomycotina</taxon>
        <taxon>Sordariomycetes</taxon>
        <taxon>Sordariomycetidae</taxon>
        <taxon>Magnaporthales</taxon>
        <taxon>Magnaporthaceae</taxon>
        <taxon>Magnaporthiopsis</taxon>
    </lineage>
</organism>
<dbReference type="Proteomes" id="UP000011715">
    <property type="component" value="Unassembled WGS sequence"/>
</dbReference>
<accession>A0A0C4DYK7</accession>
<gene>
    <name evidence="1" type="ORF">MAPG_05129</name>
</gene>
<dbReference type="VEuPathDB" id="FungiDB:MAPG_05129"/>
<proteinExistence type="predicted"/>
<evidence type="ECO:0000313" key="3">
    <source>
        <dbReference type="Proteomes" id="UP000011715"/>
    </source>
</evidence>
<reference evidence="3" key="2">
    <citation type="submission" date="2010-05" db="EMBL/GenBank/DDBJ databases">
        <title>The genome sequence of Magnaporthe poae strain ATCC 64411.</title>
        <authorList>
            <person name="Ma L.-J."/>
            <person name="Dead R."/>
            <person name="Young S."/>
            <person name="Zeng Q."/>
            <person name="Koehrsen M."/>
            <person name="Alvarado L."/>
            <person name="Berlin A."/>
            <person name="Chapman S.B."/>
            <person name="Chen Z."/>
            <person name="Freedman E."/>
            <person name="Gellesch M."/>
            <person name="Goldberg J."/>
            <person name="Griggs A."/>
            <person name="Gujja S."/>
            <person name="Heilman E.R."/>
            <person name="Heiman D."/>
            <person name="Hepburn T."/>
            <person name="Howarth C."/>
            <person name="Jen D."/>
            <person name="Larson L."/>
            <person name="Mehta T."/>
            <person name="Neiman D."/>
            <person name="Pearson M."/>
            <person name="Roberts A."/>
            <person name="Saif S."/>
            <person name="Shea T."/>
            <person name="Shenoy N."/>
            <person name="Sisk P."/>
            <person name="Stolte C."/>
            <person name="Sykes S."/>
            <person name="Walk T."/>
            <person name="White J."/>
            <person name="Yandava C."/>
            <person name="Haas B."/>
            <person name="Nusbaum C."/>
            <person name="Birren B."/>
        </authorList>
    </citation>
    <scope>NUCLEOTIDE SEQUENCE [LARGE SCALE GENOMIC DNA]</scope>
    <source>
        <strain evidence="3">ATCC 64411 / 73-15</strain>
    </source>
</reference>
<evidence type="ECO:0000313" key="1">
    <source>
        <dbReference type="EMBL" id="KLU86110.1"/>
    </source>
</evidence>
<dbReference type="EMBL" id="ADBL01001210">
    <property type="status" value="NOT_ANNOTATED_CDS"/>
    <property type="molecule type" value="Genomic_DNA"/>
</dbReference>
<keyword evidence="3" id="KW-1185">Reference proteome</keyword>
<reference evidence="1" key="3">
    <citation type="submission" date="2011-03" db="EMBL/GenBank/DDBJ databases">
        <title>Annotation of Magnaporthe poae ATCC 64411.</title>
        <authorList>
            <person name="Ma L.-J."/>
            <person name="Dead R."/>
            <person name="Young S.K."/>
            <person name="Zeng Q."/>
            <person name="Gargeya S."/>
            <person name="Fitzgerald M."/>
            <person name="Haas B."/>
            <person name="Abouelleil A."/>
            <person name="Alvarado L."/>
            <person name="Arachchi H.M."/>
            <person name="Berlin A."/>
            <person name="Brown A."/>
            <person name="Chapman S.B."/>
            <person name="Chen Z."/>
            <person name="Dunbar C."/>
            <person name="Freedman E."/>
            <person name="Gearin G."/>
            <person name="Gellesch M."/>
            <person name="Goldberg J."/>
            <person name="Griggs A."/>
            <person name="Gujja S."/>
            <person name="Heiman D."/>
            <person name="Howarth C."/>
            <person name="Larson L."/>
            <person name="Lui A."/>
            <person name="MacDonald P.J.P."/>
            <person name="Mehta T."/>
            <person name="Montmayeur A."/>
            <person name="Murphy C."/>
            <person name="Neiman D."/>
            <person name="Pearson M."/>
            <person name="Priest M."/>
            <person name="Roberts A."/>
            <person name="Saif S."/>
            <person name="Shea T."/>
            <person name="Shenoy N."/>
            <person name="Sisk P."/>
            <person name="Stolte C."/>
            <person name="Sykes S."/>
            <person name="Yandava C."/>
            <person name="Wortman J."/>
            <person name="Nusbaum C."/>
            <person name="Birren B."/>
        </authorList>
    </citation>
    <scope>NUCLEOTIDE SEQUENCE</scope>
    <source>
        <strain evidence="1">ATCC 64411</strain>
    </source>
</reference>
<evidence type="ECO:0000313" key="2">
    <source>
        <dbReference type="EnsemblFungi" id="MAPG_05129T0"/>
    </source>
</evidence>
<protein>
    <submittedName>
        <fullName evidence="1 2">Uncharacterized protein</fullName>
    </submittedName>
</protein>